<organism evidence="1 2">
    <name type="scientific">Staphylococcus warneri</name>
    <dbReference type="NCBI Taxonomy" id="1292"/>
    <lineage>
        <taxon>Bacteria</taxon>
        <taxon>Bacillati</taxon>
        <taxon>Bacillota</taxon>
        <taxon>Bacilli</taxon>
        <taxon>Bacillales</taxon>
        <taxon>Staphylococcaceae</taxon>
        <taxon>Staphylococcus</taxon>
    </lineage>
</organism>
<proteinExistence type="predicted"/>
<evidence type="ECO:0000313" key="2">
    <source>
        <dbReference type="Proteomes" id="UP000814367"/>
    </source>
</evidence>
<reference evidence="1 2" key="1">
    <citation type="submission" date="2020-03" db="EMBL/GenBank/DDBJ databases">
        <title>Comparative genetics of Staphylococcus warneri persistents from caprine mastitis.</title>
        <authorList>
            <person name="Franca C.A."/>
            <person name="Rosa D.S."/>
            <person name="Silva A."/>
            <person name="Rodrigues D.L.N."/>
            <person name="Santos R.G."/>
            <person name="Castillo R.E.H."/>
            <person name="Moreira M.A.S."/>
            <person name="Lima M.C."/>
            <person name="Gouveia G.V."/>
            <person name="Gouveia J.J.S."/>
            <person name="Souza R.F.S."/>
            <person name="Bertram B."/>
            <person name="Azevedo V."/>
            <person name="Costa M."/>
        </authorList>
    </citation>
    <scope>NUCLEOTIDE SEQUENCE [LARGE SCALE GENOMIC DNA]</scope>
    <source>
        <strain evidence="1 2">Cap 9.2</strain>
    </source>
</reference>
<keyword evidence="2" id="KW-1185">Reference proteome</keyword>
<gene>
    <name evidence="1" type="ORF">G8J23_07415</name>
</gene>
<dbReference type="RefSeq" id="WP_002451285.1">
    <property type="nucleotide sequence ID" value="NZ_CABMFV010000001.1"/>
</dbReference>
<evidence type="ECO:0000313" key="1">
    <source>
        <dbReference type="EMBL" id="MCG6225809.1"/>
    </source>
</evidence>
<dbReference type="EMBL" id="JAANHJ010000001">
    <property type="protein sequence ID" value="MCG6225809.1"/>
    <property type="molecule type" value="Genomic_DNA"/>
</dbReference>
<accession>A0ABS9NGC7</accession>
<sequence length="54" mass="6291">MEIIDCIIDSYEITYKVKTPQNHTFDHTLSIETPTYKAIEILKLLSEHVDKQPS</sequence>
<dbReference type="GeneID" id="58061264"/>
<protein>
    <submittedName>
        <fullName evidence="1">Uncharacterized protein</fullName>
    </submittedName>
</protein>
<comment type="caution">
    <text evidence="1">The sequence shown here is derived from an EMBL/GenBank/DDBJ whole genome shotgun (WGS) entry which is preliminary data.</text>
</comment>
<dbReference type="Proteomes" id="UP000814367">
    <property type="component" value="Unassembled WGS sequence"/>
</dbReference>
<name>A0ABS9NGC7_STAWA</name>